<dbReference type="EMBL" id="ACYG01000027">
    <property type="protein sequence ID" value="EEV16806.1"/>
    <property type="molecule type" value="Genomic_DNA"/>
</dbReference>
<evidence type="ECO:0000313" key="2">
    <source>
        <dbReference type="EMBL" id="EEV16806.1"/>
    </source>
</evidence>
<name>C8PIQ1_9BACT</name>
<evidence type="ECO:0000313" key="3">
    <source>
        <dbReference type="Proteomes" id="UP000005709"/>
    </source>
</evidence>
<dbReference type="AlphaFoldDB" id="C8PIQ1"/>
<sequence length="56" mass="5571">MAQNVKSRRTAKNTTALAVIAAKDAAALGATSASTAKQSRRAAKSALPKSSAVGKS</sequence>
<evidence type="ECO:0000256" key="1">
    <source>
        <dbReference type="SAM" id="MobiDB-lite"/>
    </source>
</evidence>
<gene>
    <name evidence="2" type="ORF">CAMGR0001_1100</name>
</gene>
<dbReference type="Proteomes" id="UP000005709">
    <property type="component" value="Unassembled WGS sequence"/>
</dbReference>
<proteinExistence type="predicted"/>
<keyword evidence="3" id="KW-1185">Reference proteome</keyword>
<organism evidence="2 3">
    <name type="scientific">Campylobacter gracilis RM3268</name>
    <dbReference type="NCBI Taxonomy" id="553220"/>
    <lineage>
        <taxon>Bacteria</taxon>
        <taxon>Pseudomonadati</taxon>
        <taxon>Campylobacterota</taxon>
        <taxon>Epsilonproteobacteria</taxon>
        <taxon>Campylobacterales</taxon>
        <taxon>Campylobacteraceae</taxon>
        <taxon>Campylobacter</taxon>
    </lineage>
</organism>
<protein>
    <submittedName>
        <fullName evidence="2">Uncharacterized protein</fullName>
    </submittedName>
</protein>
<reference evidence="2 3" key="1">
    <citation type="submission" date="2009-07" db="EMBL/GenBank/DDBJ databases">
        <authorList>
            <person name="Madupu R."/>
            <person name="Sebastian Y."/>
            <person name="Durkin A.S."/>
            <person name="Torralba M."/>
            <person name="Methe B."/>
            <person name="Sutton G.G."/>
            <person name="Strausberg R.L."/>
            <person name="Nelson K.E."/>
        </authorList>
    </citation>
    <scope>NUCLEOTIDE SEQUENCE [LARGE SCALE GENOMIC DNA]</scope>
    <source>
        <strain evidence="2 3">RM3268</strain>
    </source>
</reference>
<feature type="region of interest" description="Disordered" evidence="1">
    <location>
        <begin position="30"/>
        <end position="56"/>
    </location>
</feature>
<accession>C8PIQ1</accession>
<comment type="caution">
    <text evidence="2">The sequence shown here is derived from an EMBL/GenBank/DDBJ whole genome shotgun (WGS) entry which is preliminary data.</text>
</comment>